<gene>
    <name evidence="1" type="ORF">BDY19DRAFT_897124</name>
</gene>
<sequence length="234" mass="24151">MSLGSSSASSSALSKYSTCELSDALIKLGVPHGGYIPDIHMFSPSSTGSGDTRICGPAYTVQMVLGSDTSAPKLSQHFVDTTPSGSVVVVAAPPQVKNAVWGGLMTAGAQRRGALGVVISGRCRDLSEHRAANFPVFARGHSTLGQSPFTRPSAINVPVTIGPEGVAPGAFPEAIVNPGDLVIADEDGVVFVPPTLVEQVLTLAEKGRAVDAKCMEDIRAGSGVQEAFKKHRGK</sequence>
<reference evidence="1" key="1">
    <citation type="journal article" date="2021" name="Environ. Microbiol.">
        <title>Gene family expansions and transcriptome signatures uncover fungal adaptations to wood decay.</title>
        <authorList>
            <person name="Hage H."/>
            <person name="Miyauchi S."/>
            <person name="Viragh M."/>
            <person name="Drula E."/>
            <person name="Min B."/>
            <person name="Chaduli D."/>
            <person name="Navarro D."/>
            <person name="Favel A."/>
            <person name="Norest M."/>
            <person name="Lesage-Meessen L."/>
            <person name="Balint B."/>
            <person name="Merenyi Z."/>
            <person name="de Eugenio L."/>
            <person name="Morin E."/>
            <person name="Martinez A.T."/>
            <person name="Baldrian P."/>
            <person name="Stursova M."/>
            <person name="Martinez M.J."/>
            <person name="Novotny C."/>
            <person name="Magnuson J.K."/>
            <person name="Spatafora J.W."/>
            <person name="Maurice S."/>
            <person name="Pangilinan J."/>
            <person name="Andreopoulos W."/>
            <person name="LaButti K."/>
            <person name="Hundley H."/>
            <person name="Na H."/>
            <person name="Kuo A."/>
            <person name="Barry K."/>
            <person name="Lipzen A."/>
            <person name="Henrissat B."/>
            <person name="Riley R."/>
            <person name="Ahrendt S."/>
            <person name="Nagy L.G."/>
            <person name="Grigoriev I.V."/>
            <person name="Martin F."/>
            <person name="Rosso M.N."/>
        </authorList>
    </citation>
    <scope>NUCLEOTIDE SEQUENCE</scope>
    <source>
        <strain evidence="1">CBS 384.51</strain>
    </source>
</reference>
<proteinExistence type="predicted"/>
<name>A0ACB8TT74_9APHY</name>
<protein>
    <submittedName>
        <fullName evidence="1">RraA-like protein</fullName>
    </submittedName>
</protein>
<accession>A0ACB8TT74</accession>
<dbReference type="Proteomes" id="UP001055072">
    <property type="component" value="Unassembled WGS sequence"/>
</dbReference>
<dbReference type="EMBL" id="MU274934">
    <property type="protein sequence ID" value="KAI0085185.1"/>
    <property type="molecule type" value="Genomic_DNA"/>
</dbReference>
<comment type="caution">
    <text evidence="1">The sequence shown here is derived from an EMBL/GenBank/DDBJ whole genome shotgun (WGS) entry which is preliminary data.</text>
</comment>
<organism evidence="1 2">
    <name type="scientific">Irpex rosettiformis</name>
    <dbReference type="NCBI Taxonomy" id="378272"/>
    <lineage>
        <taxon>Eukaryota</taxon>
        <taxon>Fungi</taxon>
        <taxon>Dikarya</taxon>
        <taxon>Basidiomycota</taxon>
        <taxon>Agaricomycotina</taxon>
        <taxon>Agaricomycetes</taxon>
        <taxon>Polyporales</taxon>
        <taxon>Irpicaceae</taxon>
        <taxon>Irpex</taxon>
    </lineage>
</organism>
<evidence type="ECO:0000313" key="1">
    <source>
        <dbReference type="EMBL" id="KAI0085185.1"/>
    </source>
</evidence>
<evidence type="ECO:0000313" key="2">
    <source>
        <dbReference type="Proteomes" id="UP001055072"/>
    </source>
</evidence>
<keyword evidence="2" id="KW-1185">Reference proteome</keyword>